<keyword evidence="9" id="KW-1185">Reference proteome</keyword>
<evidence type="ECO:0000256" key="7">
    <source>
        <dbReference type="SAM" id="SignalP"/>
    </source>
</evidence>
<dbReference type="PROSITE" id="PS51450">
    <property type="entry name" value="LRR"/>
    <property type="match status" value="3"/>
</dbReference>
<feature type="compositionally biased region" description="Polar residues" evidence="5">
    <location>
        <begin position="501"/>
        <end position="521"/>
    </location>
</feature>
<dbReference type="CTD" id="9865"/>
<keyword evidence="3" id="KW-0677">Repeat</keyword>
<dbReference type="Proteomes" id="UP000504632">
    <property type="component" value="Chromosome 12"/>
</dbReference>
<dbReference type="SMART" id="SM00369">
    <property type="entry name" value="LRR_TYP"/>
    <property type="match status" value="11"/>
</dbReference>
<keyword evidence="1" id="KW-0433">Leucine-rich repeat</keyword>
<dbReference type="InterPro" id="IPR032675">
    <property type="entry name" value="LRR_dom_sf"/>
</dbReference>
<dbReference type="GeneID" id="115824907"/>
<evidence type="ECO:0000256" key="1">
    <source>
        <dbReference type="ARBA" id="ARBA00022614"/>
    </source>
</evidence>
<feature type="compositionally biased region" description="Basic and acidic residues" evidence="5">
    <location>
        <begin position="440"/>
        <end position="475"/>
    </location>
</feature>
<dbReference type="SMART" id="SM00082">
    <property type="entry name" value="LRRCT"/>
    <property type="match status" value="1"/>
</dbReference>
<dbReference type="InParanoid" id="A0A6J2WJJ8"/>
<proteinExistence type="predicted"/>
<dbReference type="InterPro" id="IPR036116">
    <property type="entry name" value="FN3_sf"/>
</dbReference>
<feature type="region of interest" description="Disordered" evidence="5">
    <location>
        <begin position="423"/>
        <end position="535"/>
    </location>
</feature>
<dbReference type="FunCoup" id="A0A6J2WJJ8">
    <property type="interactions" value="730"/>
</dbReference>
<dbReference type="InterPro" id="IPR001611">
    <property type="entry name" value="Leu-rich_rpt"/>
</dbReference>
<sequence>MANYGFFRFLLSCNITLILFGASSGTVCPERCDCQQTQHLLCANRGLQSVPKGSPAEIAEGVRVFGLAGNFIHNISAFDFARYGNLMRLNLQFNQIQTIHPQAFEKLSKLEELYLGNNLISTIQPGTLQTLKKLTVLYINSNHFKDLTPASFSNLGSVTKLRLDGNSIETLNESVLKSFSTLMFLHLESNQLHHIHRGAFSGLTKLRFLNLSDNKQTELRDIFTFSHLRSLITLLLSGNQIRHVGNHVFQNLKKLSKLSLSNNRISVVDSDALKGLSRVREFMINGNELAEIPAGLLDPLERIEQLDFSDNRISRVASTAFEKLAHLKVLNLKNNRLTSLSGGVFGANGVLFNLDLSGNNWTCDCRMEKLKAWMTEVHSQGKLLTVFVRCHHPASLEGKYLDYVNNSQLVSQGNHSLSCVSAHRGQPMESRGGTVLENPVPRRESDMKRGERERTVWVQGDEGKREDGGKLPAEKKKQRKAVSGRSHPTLRGHQGHRKGPLTNTTELSVETTASATEPNSSSHDDEGGVPSSQAPEPAFQERFDLLLQERVRYHEGMTDACRFNRQSILNVSVDHATAHTATVHWSTAPDSGADVKGELMFRVLFDRFGHTPRFPRYVYTEGSARSVALHELRADSTYMACVESAVGGVLCQVAPRDHCVGFVTLSGSEHAGSNLQLVTVSALVINALLLLLIGGAWLGRVLKRRIKSRKSAVHGHVRHIYSTRRPLRTTMATTCATAEFSGYQSSRPLAEVGDLIQFPSDRFFDGGSTRREGDVMMPRFSN</sequence>
<accession>A0A6J2WJJ8</accession>
<evidence type="ECO:0000256" key="4">
    <source>
        <dbReference type="ARBA" id="ARBA00023157"/>
    </source>
</evidence>
<dbReference type="AlphaFoldDB" id="A0A6J2WJJ8"/>
<evidence type="ECO:0000256" key="6">
    <source>
        <dbReference type="SAM" id="Phobius"/>
    </source>
</evidence>
<evidence type="ECO:0000313" key="9">
    <source>
        <dbReference type="Proteomes" id="UP000504632"/>
    </source>
</evidence>
<dbReference type="SMART" id="SM00365">
    <property type="entry name" value="LRR_SD22"/>
    <property type="match status" value="5"/>
</dbReference>
<feature type="domain" description="LRRCT" evidence="8">
    <location>
        <begin position="359"/>
        <end position="412"/>
    </location>
</feature>
<reference evidence="10" key="1">
    <citation type="submission" date="2025-08" db="UniProtKB">
        <authorList>
            <consortium name="RefSeq"/>
        </authorList>
    </citation>
    <scope>IDENTIFICATION</scope>
</reference>
<evidence type="ECO:0000256" key="2">
    <source>
        <dbReference type="ARBA" id="ARBA00022729"/>
    </source>
</evidence>
<dbReference type="PANTHER" id="PTHR24366">
    <property type="entry name" value="IG(IMMUNOGLOBULIN) AND LRR(LEUCINE RICH REPEAT) DOMAINS"/>
    <property type="match status" value="1"/>
</dbReference>
<keyword evidence="6" id="KW-0812">Transmembrane</keyword>
<gene>
    <name evidence="10" type="primary">tril</name>
</gene>
<name>A0A6J2WJJ8_CHACN</name>
<protein>
    <submittedName>
        <fullName evidence="10">TLR4 interactor with leucine rich repeats</fullName>
    </submittedName>
</protein>
<dbReference type="Gene3D" id="3.80.10.10">
    <property type="entry name" value="Ribonuclease Inhibitor"/>
    <property type="match status" value="2"/>
</dbReference>
<evidence type="ECO:0000256" key="3">
    <source>
        <dbReference type="ARBA" id="ARBA00022737"/>
    </source>
</evidence>
<keyword evidence="6" id="KW-1133">Transmembrane helix</keyword>
<feature type="transmembrane region" description="Helical" evidence="6">
    <location>
        <begin position="677"/>
        <end position="699"/>
    </location>
</feature>
<keyword evidence="2 7" id="KW-0732">Signal</keyword>
<dbReference type="OrthoDB" id="2013775at2759"/>
<keyword evidence="4" id="KW-1015">Disulfide bond</keyword>
<dbReference type="InterPro" id="IPR003591">
    <property type="entry name" value="Leu-rich_rpt_typical-subtyp"/>
</dbReference>
<dbReference type="SUPFAM" id="SSF49265">
    <property type="entry name" value="Fibronectin type III"/>
    <property type="match status" value="1"/>
</dbReference>
<dbReference type="FunFam" id="3.80.10.10:FF:001360">
    <property type="entry name" value="Uncharacterized protein"/>
    <property type="match status" value="1"/>
</dbReference>
<evidence type="ECO:0000256" key="5">
    <source>
        <dbReference type="SAM" id="MobiDB-lite"/>
    </source>
</evidence>
<organism evidence="9 10">
    <name type="scientific">Chanos chanos</name>
    <name type="common">Milkfish</name>
    <name type="synonym">Mugil chanos</name>
    <dbReference type="NCBI Taxonomy" id="29144"/>
    <lineage>
        <taxon>Eukaryota</taxon>
        <taxon>Metazoa</taxon>
        <taxon>Chordata</taxon>
        <taxon>Craniata</taxon>
        <taxon>Vertebrata</taxon>
        <taxon>Euteleostomi</taxon>
        <taxon>Actinopterygii</taxon>
        <taxon>Neopterygii</taxon>
        <taxon>Teleostei</taxon>
        <taxon>Ostariophysi</taxon>
        <taxon>Gonorynchiformes</taxon>
        <taxon>Chanidae</taxon>
        <taxon>Chanos</taxon>
    </lineage>
</organism>
<dbReference type="Pfam" id="PF13855">
    <property type="entry name" value="LRR_8"/>
    <property type="match status" value="4"/>
</dbReference>
<feature type="compositionally biased region" description="Basic residues" evidence="5">
    <location>
        <begin position="476"/>
        <end position="499"/>
    </location>
</feature>
<dbReference type="RefSeq" id="XP_030644483.1">
    <property type="nucleotide sequence ID" value="XM_030788623.1"/>
</dbReference>
<dbReference type="SUPFAM" id="SSF52058">
    <property type="entry name" value="L domain-like"/>
    <property type="match status" value="1"/>
</dbReference>
<feature type="chain" id="PRO_5026906213" evidence="7">
    <location>
        <begin position="26"/>
        <end position="782"/>
    </location>
</feature>
<feature type="signal peptide" evidence="7">
    <location>
        <begin position="1"/>
        <end position="25"/>
    </location>
</feature>
<dbReference type="InterPro" id="IPR000483">
    <property type="entry name" value="Cys-rich_flank_reg_C"/>
</dbReference>
<evidence type="ECO:0000259" key="8">
    <source>
        <dbReference type="SMART" id="SM00082"/>
    </source>
</evidence>
<evidence type="ECO:0000313" key="10">
    <source>
        <dbReference type="RefSeq" id="XP_030644483.1"/>
    </source>
</evidence>
<keyword evidence="6" id="KW-0472">Membrane</keyword>
<dbReference type="PANTHER" id="PTHR24366:SF167">
    <property type="match status" value="1"/>
</dbReference>
<dbReference type="FunFam" id="3.80.10.10:FF:000169">
    <property type="entry name" value="TLR4 interactor with leucine rich repeats"/>
    <property type="match status" value="1"/>
</dbReference>